<organism evidence="11 12">
    <name type="scientific">Mycetocola reblochoni REB411</name>
    <dbReference type="NCBI Taxonomy" id="1255698"/>
    <lineage>
        <taxon>Bacteria</taxon>
        <taxon>Bacillati</taxon>
        <taxon>Actinomycetota</taxon>
        <taxon>Actinomycetes</taxon>
        <taxon>Micrococcales</taxon>
        <taxon>Microbacteriaceae</taxon>
        <taxon>Mycetocola</taxon>
    </lineage>
</organism>
<evidence type="ECO:0000256" key="8">
    <source>
        <dbReference type="ARBA" id="ARBA00048668"/>
    </source>
</evidence>
<dbReference type="PANTHER" id="PTHR11098">
    <property type="entry name" value="NICOTINATE PHOSPHORIBOSYLTRANSFERASE"/>
    <property type="match status" value="1"/>
</dbReference>
<dbReference type="InterPro" id="IPR007229">
    <property type="entry name" value="Nic_PRibTrfase-Fam"/>
</dbReference>
<name>A0A1R4J9Q5_9MICO</name>
<dbReference type="NCBIfam" id="NF009131">
    <property type="entry name" value="PRK12484.1"/>
    <property type="match status" value="1"/>
</dbReference>
<feature type="domain" description="Nicotinate phosphoribosyltransferase N-terminal" evidence="10">
    <location>
        <begin position="54"/>
        <end position="178"/>
    </location>
</feature>
<dbReference type="SUPFAM" id="SSF51690">
    <property type="entry name" value="Nicotinate/Quinolinate PRTase C-terminal domain-like"/>
    <property type="match status" value="1"/>
</dbReference>
<evidence type="ECO:0000313" key="12">
    <source>
        <dbReference type="Proteomes" id="UP000196778"/>
    </source>
</evidence>
<comment type="function">
    <text evidence="9">Catalyzes the first step in the biosynthesis of NAD from nicotinic acid, the ATP-dependent synthesis of beta-nicotinate D-ribonucleotide from nicotinate and 5-phospho-D-ribose 1-phosphate.</text>
</comment>
<sequence>MGSWDWIARATVSPPTPESKIPIGASFTGTQPTLSPIVRGPSRYAFIMTASTALLTDRYELTMIDAARQNGTADRLCLFEAFARRLPGARRYGVVAGTGRLLELVRDFRFGDEELRSLADNDVVSPGTLDWLADYRFRGTIRGYREGEVYFPQSPLLTVESSFAEGVLLETLILSVLNYDSAVATAASRMVSAAGERPLAEMGSRRANENAAVAAARAAYIAGFSATSNLEAGRRWGVPTMGTAAHAFTLLHDSEEEAFRAQIAANGVDTTLLVDTYDVRSGVETAVRVAGPGLGAVRLDSGDLGILVRQVREQLDRLGAPNTKITVTNDLDEHAIAALAAAPVDSYGVGTSVVTGSGSPAAGMVYKLVAHRNGVDEDWTPVAKRSVGKASLGGRKTAHRLFDEHGVATAEQVSREDHSDGIPDRSARALIVPLITEGELDETAIGVDGVRTAREHRARAIEELPADAFRLGRGDPALPTLLS</sequence>
<evidence type="ECO:0000313" key="11">
    <source>
        <dbReference type="EMBL" id="SJN28664.1"/>
    </source>
</evidence>
<keyword evidence="11" id="KW-0328">Glycosyltransferase</keyword>
<accession>A0A1R4J9Q5</accession>
<dbReference type="Pfam" id="PF17767">
    <property type="entry name" value="NAPRTase_N"/>
    <property type="match status" value="1"/>
</dbReference>
<comment type="PTM">
    <text evidence="9">Transiently phosphorylated on a His residue during the reaction cycle. Phosphorylation strongly increases the affinity for substrates and increases the rate of nicotinate D-ribonucleotide production. Dephosphorylation regenerates the low-affinity form of the enzyme, leading to product release.</text>
</comment>
<dbReference type="GO" id="GO:0005829">
    <property type="term" value="C:cytosol"/>
    <property type="evidence" value="ECO:0007669"/>
    <property type="project" value="TreeGrafter"/>
</dbReference>
<dbReference type="PANTHER" id="PTHR11098:SF8">
    <property type="entry name" value="NICOTINATE PHOSPHORIBOSYLTRANSFERASE PNCB1"/>
    <property type="match status" value="1"/>
</dbReference>
<dbReference type="GO" id="GO:0034355">
    <property type="term" value="P:NAD+ biosynthetic process via the salvage pathway"/>
    <property type="evidence" value="ECO:0007669"/>
    <property type="project" value="TreeGrafter"/>
</dbReference>
<dbReference type="EMBL" id="FUKR01000036">
    <property type="protein sequence ID" value="SJN28664.1"/>
    <property type="molecule type" value="Genomic_DNA"/>
</dbReference>
<evidence type="ECO:0000256" key="2">
    <source>
        <dbReference type="ARBA" id="ARBA00010897"/>
    </source>
</evidence>
<gene>
    <name evidence="11" type="ORF">FM119_06155</name>
</gene>
<keyword evidence="4" id="KW-0597">Phosphoprotein</keyword>
<dbReference type="InterPro" id="IPR006405">
    <property type="entry name" value="Nic_PRibTrfase_pncB"/>
</dbReference>
<evidence type="ECO:0000256" key="1">
    <source>
        <dbReference type="ARBA" id="ARBA00004952"/>
    </source>
</evidence>
<reference evidence="12" key="1">
    <citation type="submission" date="2017-02" db="EMBL/GenBank/DDBJ databases">
        <authorList>
            <person name="Dridi B."/>
        </authorList>
    </citation>
    <scope>NUCLEOTIDE SEQUENCE [LARGE SCALE GENOMIC DNA]</scope>
    <source>
        <strain evidence="12">EB411</strain>
    </source>
</reference>
<dbReference type="Proteomes" id="UP000196778">
    <property type="component" value="Unassembled WGS sequence"/>
</dbReference>
<comment type="catalytic activity">
    <reaction evidence="8 9">
        <text>5-phospho-alpha-D-ribose 1-diphosphate + nicotinate + ATP + H2O = nicotinate beta-D-ribonucleotide + ADP + phosphate + diphosphate</text>
        <dbReference type="Rhea" id="RHEA:36163"/>
        <dbReference type="ChEBI" id="CHEBI:15377"/>
        <dbReference type="ChEBI" id="CHEBI:30616"/>
        <dbReference type="ChEBI" id="CHEBI:32544"/>
        <dbReference type="ChEBI" id="CHEBI:33019"/>
        <dbReference type="ChEBI" id="CHEBI:43474"/>
        <dbReference type="ChEBI" id="CHEBI:57502"/>
        <dbReference type="ChEBI" id="CHEBI:58017"/>
        <dbReference type="ChEBI" id="CHEBI:456216"/>
        <dbReference type="EC" id="6.3.4.21"/>
    </reaction>
</comment>
<dbReference type="InterPro" id="IPR036068">
    <property type="entry name" value="Nicotinate_pribotase-like_C"/>
</dbReference>
<proteinExistence type="inferred from homology"/>
<evidence type="ECO:0000256" key="6">
    <source>
        <dbReference type="ARBA" id="ARBA00022642"/>
    </source>
</evidence>
<dbReference type="InterPro" id="IPR013785">
    <property type="entry name" value="Aldolase_TIM"/>
</dbReference>
<dbReference type="NCBIfam" id="TIGR01513">
    <property type="entry name" value="NAPRTase_put"/>
    <property type="match status" value="1"/>
</dbReference>
<evidence type="ECO:0000256" key="9">
    <source>
        <dbReference type="RuleBase" id="RU365100"/>
    </source>
</evidence>
<dbReference type="AlphaFoldDB" id="A0A1R4J9Q5"/>
<keyword evidence="6 9" id="KW-0662">Pyridine nucleotide biosynthesis</keyword>
<dbReference type="InterPro" id="IPR040727">
    <property type="entry name" value="NAPRTase_N"/>
</dbReference>
<dbReference type="GO" id="GO:0016757">
    <property type="term" value="F:glycosyltransferase activity"/>
    <property type="evidence" value="ECO:0007669"/>
    <property type="project" value="UniProtKB-KW"/>
</dbReference>
<dbReference type="Gene3D" id="3.20.140.10">
    <property type="entry name" value="nicotinate phosphoribosyltransferase"/>
    <property type="match status" value="1"/>
</dbReference>
<keyword evidence="5 9" id="KW-0436">Ligase</keyword>
<dbReference type="GO" id="GO:0004516">
    <property type="term" value="F:nicotinate phosphoribosyltransferase activity"/>
    <property type="evidence" value="ECO:0007669"/>
    <property type="project" value="UniProtKB-UniRule"/>
</dbReference>
<dbReference type="SUPFAM" id="SSF54675">
    <property type="entry name" value="Nicotinate/Quinolinate PRTase N-terminal domain-like"/>
    <property type="match status" value="1"/>
</dbReference>
<dbReference type="UniPathway" id="UPA00253">
    <property type="reaction ID" value="UER00457"/>
</dbReference>
<keyword evidence="7 9" id="KW-0808">Transferase</keyword>
<comment type="pathway">
    <text evidence="1 9">Cofactor biosynthesis; NAD(+) biosynthesis; nicotinate D-ribonucleotide from nicotinate: step 1/1.</text>
</comment>
<dbReference type="Gene3D" id="3.20.20.70">
    <property type="entry name" value="Aldolase class I"/>
    <property type="match status" value="1"/>
</dbReference>
<dbReference type="EC" id="6.3.4.21" evidence="3 9"/>
<evidence type="ECO:0000256" key="5">
    <source>
        <dbReference type="ARBA" id="ARBA00022598"/>
    </source>
</evidence>
<evidence type="ECO:0000256" key="7">
    <source>
        <dbReference type="ARBA" id="ARBA00022679"/>
    </source>
</evidence>
<dbReference type="PIRSF" id="PIRSF000484">
    <property type="entry name" value="NAPRT"/>
    <property type="match status" value="1"/>
</dbReference>
<evidence type="ECO:0000256" key="3">
    <source>
        <dbReference type="ARBA" id="ARBA00013236"/>
    </source>
</evidence>
<protein>
    <recommendedName>
        <fullName evidence="3 9">Nicotinate phosphoribosyltransferase</fullName>
        <ecNumber evidence="3 9">6.3.4.21</ecNumber>
    </recommendedName>
</protein>
<evidence type="ECO:0000259" key="10">
    <source>
        <dbReference type="Pfam" id="PF17767"/>
    </source>
</evidence>
<evidence type="ECO:0000256" key="4">
    <source>
        <dbReference type="ARBA" id="ARBA00022553"/>
    </source>
</evidence>
<keyword evidence="12" id="KW-1185">Reference proteome</keyword>
<comment type="similarity">
    <text evidence="2 9">Belongs to the NAPRTase family.</text>
</comment>
<dbReference type="NCBIfam" id="NF006698">
    <property type="entry name" value="PRK09243.1-5"/>
    <property type="match status" value="1"/>
</dbReference>